<name>A0ACC2DIT7_DIPCM</name>
<evidence type="ECO:0000313" key="1">
    <source>
        <dbReference type="EMBL" id="KAJ7554218.1"/>
    </source>
</evidence>
<reference evidence="2" key="1">
    <citation type="journal article" date="2024" name="Proc. Natl. Acad. Sci. U.S.A.">
        <title>Extraordinary preservation of gene collinearity over three hundred million years revealed in homosporous lycophytes.</title>
        <authorList>
            <person name="Li C."/>
            <person name="Wickell D."/>
            <person name="Kuo L.Y."/>
            <person name="Chen X."/>
            <person name="Nie B."/>
            <person name="Liao X."/>
            <person name="Peng D."/>
            <person name="Ji J."/>
            <person name="Jenkins J."/>
            <person name="Williams M."/>
            <person name="Shu S."/>
            <person name="Plott C."/>
            <person name="Barry K."/>
            <person name="Rajasekar S."/>
            <person name="Grimwood J."/>
            <person name="Han X."/>
            <person name="Sun S."/>
            <person name="Hou Z."/>
            <person name="He W."/>
            <person name="Dai G."/>
            <person name="Sun C."/>
            <person name="Schmutz J."/>
            <person name="Leebens-Mack J.H."/>
            <person name="Li F.W."/>
            <person name="Wang L."/>
        </authorList>
    </citation>
    <scope>NUCLEOTIDE SEQUENCE [LARGE SCALE GENOMIC DNA]</scope>
    <source>
        <strain evidence="2">cv. PW_Plant_1</strain>
    </source>
</reference>
<sequence length="322" mass="35181">MATHASAVQQLRGPTILISRPLSNSLLNNHHHHHHHPNLHLQLPLLWQCNNRSTLVLHVQWNGGSNNSTSRKLIKCNAGDVSVTETETESETGNTAAPAPPLPESASDAAAANWIPVIPASALPRGERRLIRQNDETILLLWYKDEVFAIENTSPAEGAYSEGLVNARLTADGCVVCPSTDSTFDLKTGEIKEWYPTNPVLRFLTKPVRELDVYPVKVDSGFISIDMKQKSSGESAEIVFGGRIEAGKTAKNVDVDEVRMVIDENEGGFGFTPKNELINGRAAMVGFSLLLIFELVTGKGLLKGIGFLDFLYRYTQGGSLVN</sequence>
<organism evidence="1 2">
    <name type="scientific">Diphasiastrum complanatum</name>
    <name type="common">Issler's clubmoss</name>
    <name type="synonym">Lycopodium complanatum</name>
    <dbReference type="NCBI Taxonomy" id="34168"/>
    <lineage>
        <taxon>Eukaryota</taxon>
        <taxon>Viridiplantae</taxon>
        <taxon>Streptophyta</taxon>
        <taxon>Embryophyta</taxon>
        <taxon>Tracheophyta</taxon>
        <taxon>Lycopodiopsida</taxon>
        <taxon>Lycopodiales</taxon>
        <taxon>Lycopodiaceae</taxon>
        <taxon>Lycopodioideae</taxon>
        <taxon>Diphasiastrum</taxon>
    </lineage>
</organism>
<evidence type="ECO:0000313" key="2">
    <source>
        <dbReference type="Proteomes" id="UP001162992"/>
    </source>
</evidence>
<dbReference type="Proteomes" id="UP001162992">
    <property type="component" value="Chromosome 6"/>
</dbReference>
<dbReference type="EMBL" id="CM055097">
    <property type="protein sequence ID" value="KAJ7554218.1"/>
    <property type="molecule type" value="Genomic_DNA"/>
</dbReference>
<protein>
    <submittedName>
        <fullName evidence="1">Uncharacterized protein</fullName>
    </submittedName>
</protein>
<gene>
    <name evidence="1" type="ORF">O6H91_06G131300</name>
</gene>
<keyword evidence="2" id="KW-1185">Reference proteome</keyword>
<proteinExistence type="predicted"/>
<comment type="caution">
    <text evidence="1">The sequence shown here is derived from an EMBL/GenBank/DDBJ whole genome shotgun (WGS) entry which is preliminary data.</text>
</comment>
<accession>A0ACC2DIT7</accession>